<evidence type="ECO:0000256" key="3">
    <source>
        <dbReference type="ARBA" id="ARBA00022692"/>
    </source>
</evidence>
<evidence type="ECO:0000313" key="7">
    <source>
        <dbReference type="EMBL" id="GAA4602010.1"/>
    </source>
</evidence>
<evidence type="ECO:0000256" key="2">
    <source>
        <dbReference type="ARBA" id="ARBA00022475"/>
    </source>
</evidence>
<dbReference type="PANTHER" id="PTHR30086">
    <property type="entry name" value="ARGININE EXPORTER PROTEIN ARGO"/>
    <property type="match status" value="1"/>
</dbReference>
<feature type="transmembrane region" description="Helical" evidence="6">
    <location>
        <begin position="73"/>
        <end position="91"/>
    </location>
</feature>
<keyword evidence="5 6" id="KW-0472">Membrane</keyword>
<dbReference type="Pfam" id="PF01810">
    <property type="entry name" value="LysE"/>
    <property type="match status" value="1"/>
</dbReference>
<keyword evidence="2" id="KW-1003">Cell membrane</keyword>
<dbReference type="InterPro" id="IPR001123">
    <property type="entry name" value="LeuE-type"/>
</dbReference>
<reference evidence="8" key="1">
    <citation type="journal article" date="2019" name="Int. J. Syst. Evol. Microbiol.">
        <title>The Global Catalogue of Microorganisms (GCM) 10K type strain sequencing project: providing services to taxonomists for standard genome sequencing and annotation.</title>
        <authorList>
            <consortium name="The Broad Institute Genomics Platform"/>
            <consortium name="The Broad Institute Genome Sequencing Center for Infectious Disease"/>
            <person name="Wu L."/>
            <person name="Ma J."/>
        </authorList>
    </citation>
    <scope>NUCLEOTIDE SEQUENCE [LARGE SCALE GENOMIC DNA]</scope>
    <source>
        <strain evidence="8">JCM 17938</strain>
    </source>
</reference>
<organism evidence="7 8">
    <name type="scientific">Actinoallomurus liliacearum</name>
    <dbReference type="NCBI Taxonomy" id="1080073"/>
    <lineage>
        <taxon>Bacteria</taxon>
        <taxon>Bacillati</taxon>
        <taxon>Actinomycetota</taxon>
        <taxon>Actinomycetes</taxon>
        <taxon>Streptosporangiales</taxon>
        <taxon>Thermomonosporaceae</taxon>
        <taxon>Actinoallomurus</taxon>
    </lineage>
</organism>
<accession>A0ABP8TDQ8</accession>
<comment type="caution">
    <text evidence="7">The sequence shown here is derived from an EMBL/GenBank/DDBJ whole genome shotgun (WGS) entry which is preliminary data.</text>
</comment>
<evidence type="ECO:0000256" key="1">
    <source>
        <dbReference type="ARBA" id="ARBA00004651"/>
    </source>
</evidence>
<feature type="transmembrane region" description="Helical" evidence="6">
    <location>
        <begin position="48"/>
        <end position="66"/>
    </location>
</feature>
<protein>
    <submittedName>
        <fullName evidence="7">LysE family translocator</fullName>
    </submittedName>
</protein>
<dbReference type="PIRSF" id="PIRSF006324">
    <property type="entry name" value="LeuE"/>
    <property type="match status" value="1"/>
</dbReference>
<evidence type="ECO:0000313" key="8">
    <source>
        <dbReference type="Proteomes" id="UP001500212"/>
    </source>
</evidence>
<evidence type="ECO:0000256" key="4">
    <source>
        <dbReference type="ARBA" id="ARBA00022989"/>
    </source>
</evidence>
<evidence type="ECO:0000256" key="6">
    <source>
        <dbReference type="SAM" id="Phobius"/>
    </source>
</evidence>
<name>A0ABP8TDQ8_9ACTN</name>
<keyword evidence="4 6" id="KW-1133">Transmembrane helix</keyword>
<keyword evidence="3 6" id="KW-0812">Transmembrane</keyword>
<dbReference type="RefSeq" id="WP_345347716.1">
    <property type="nucleotide sequence ID" value="NZ_BAABHJ010000002.1"/>
</dbReference>
<dbReference type="EMBL" id="BAABHJ010000002">
    <property type="protein sequence ID" value="GAA4602010.1"/>
    <property type="molecule type" value="Genomic_DNA"/>
</dbReference>
<sequence>MLQSLFVFVGAAFLVAMVPGPSTAVIVRESVRSGRRAGVAVMLGNEIGVLLWGVAAVFGLSALLLASRIAYDVMRVAGAVFLIWMGARALWRARRVGAPAGEENVPVAAVSRGRLFRLGVLTNAANPKAGVFAVSFLPQFVPHGVAVPPMLALLVVVWALVDVAWYLGVIWLAGRAGRLLRGPRVRRRMEQVSGVVLVGLGVRLVTDSR</sequence>
<proteinExistence type="predicted"/>
<comment type="subcellular location">
    <subcellularLocation>
        <location evidence="1">Cell membrane</location>
        <topology evidence="1">Multi-pass membrane protein</topology>
    </subcellularLocation>
</comment>
<dbReference type="Proteomes" id="UP001500212">
    <property type="component" value="Unassembled WGS sequence"/>
</dbReference>
<gene>
    <name evidence="7" type="ORF">GCM10023195_05740</name>
</gene>
<feature type="transmembrane region" description="Helical" evidence="6">
    <location>
        <begin position="150"/>
        <end position="174"/>
    </location>
</feature>
<dbReference type="PANTHER" id="PTHR30086:SF20">
    <property type="entry name" value="ARGININE EXPORTER PROTEIN ARGO-RELATED"/>
    <property type="match status" value="1"/>
</dbReference>
<evidence type="ECO:0000256" key="5">
    <source>
        <dbReference type="ARBA" id="ARBA00023136"/>
    </source>
</evidence>
<keyword evidence="8" id="KW-1185">Reference proteome</keyword>